<keyword evidence="2" id="KW-1133">Transmembrane helix</keyword>
<dbReference type="EMBL" id="LR746269">
    <property type="protein sequence ID" value="CAA7397273.1"/>
    <property type="molecule type" value="Genomic_DNA"/>
</dbReference>
<feature type="transmembrane region" description="Helical" evidence="2">
    <location>
        <begin position="26"/>
        <end position="43"/>
    </location>
</feature>
<sequence length="143" mass="16002">MDPSSSSSTEGTAAELAPKKPFLRRIFPFLLVVNFAVGAYVLLRTTEKKSAEKEEEDPVKKGVSSNQAETSKPEAPQQLPLPRPEAPKVALPPVPESRQRELFKWILEEKRKVKPGSPAEKKKLNEEKALLKKYIRAESIPNL</sequence>
<dbReference type="OrthoDB" id="1907935at2759"/>
<keyword evidence="4" id="KW-1185">Reference proteome</keyword>
<keyword evidence="2" id="KW-0472">Membrane</keyword>
<reference evidence="3" key="1">
    <citation type="submission" date="2020-02" db="EMBL/GenBank/DDBJ databases">
        <authorList>
            <person name="Scholz U."/>
            <person name="Mascher M."/>
            <person name="Fiebig A."/>
        </authorList>
    </citation>
    <scope>NUCLEOTIDE SEQUENCE</scope>
</reference>
<feature type="region of interest" description="Disordered" evidence="1">
    <location>
        <begin position="46"/>
        <end position="95"/>
    </location>
</feature>
<evidence type="ECO:0000256" key="1">
    <source>
        <dbReference type="SAM" id="MobiDB-lite"/>
    </source>
</evidence>
<evidence type="ECO:0000313" key="4">
    <source>
        <dbReference type="Proteomes" id="UP000663760"/>
    </source>
</evidence>
<protein>
    <submittedName>
        <fullName evidence="3">Uncharacterized protein</fullName>
    </submittedName>
</protein>
<evidence type="ECO:0000313" key="3">
    <source>
        <dbReference type="EMBL" id="CAA7397273.1"/>
    </source>
</evidence>
<dbReference type="AlphaFoldDB" id="A0A7I8KHQ4"/>
<name>A0A7I8KHQ4_SPIIN</name>
<gene>
    <name evidence="3" type="ORF">SI8410_06007938</name>
</gene>
<proteinExistence type="predicted"/>
<dbReference type="PANTHER" id="PTHR34364">
    <property type="entry name" value="WAS/WASL-INTERACTING FAMILY PROTEIN"/>
    <property type="match status" value="1"/>
</dbReference>
<organism evidence="3 4">
    <name type="scientific">Spirodela intermedia</name>
    <name type="common">Intermediate duckweed</name>
    <dbReference type="NCBI Taxonomy" id="51605"/>
    <lineage>
        <taxon>Eukaryota</taxon>
        <taxon>Viridiplantae</taxon>
        <taxon>Streptophyta</taxon>
        <taxon>Embryophyta</taxon>
        <taxon>Tracheophyta</taxon>
        <taxon>Spermatophyta</taxon>
        <taxon>Magnoliopsida</taxon>
        <taxon>Liliopsida</taxon>
        <taxon>Araceae</taxon>
        <taxon>Lemnoideae</taxon>
        <taxon>Spirodela</taxon>
    </lineage>
</organism>
<accession>A0A7I8KHQ4</accession>
<keyword evidence="2" id="KW-0812">Transmembrane</keyword>
<dbReference type="PANTHER" id="PTHR34364:SF1">
    <property type="entry name" value="WAS_WASL-INTERACTING FAMILY PROTEIN"/>
    <property type="match status" value="1"/>
</dbReference>
<evidence type="ECO:0000256" key="2">
    <source>
        <dbReference type="SAM" id="Phobius"/>
    </source>
</evidence>
<dbReference type="Proteomes" id="UP000663760">
    <property type="component" value="Chromosome 6"/>
</dbReference>
<feature type="compositionally biased region" description="Pro residues" evidence="1">
    <location>
        <begin position="79"/>
        <end position="95"/>
    </location>
</feature>